<dbReference type="RefSeq" id="WP_303309042.1">
    <property type="nucleotide sequence ID" value="NZ_JAODOP010000001.1"/>
</dbReference>
<evidence type="ECO:0000313" key="1">
    <source>
        <dbReference type="EMBL" id="MEF3832050.1"/>
    </source>
</evidence>
<sequence length="227" mass="27818">MKKTPMILKIIGRIFIFFYELFKYPKLFFTRRFLWKKYRKGILFNSVSSYELENEEKLTRHYLTTWYLKPNLEKLENDIESIMQVKKIKYNAIKLSQIENSDYDSIVKSLKSGSKKTWEPIIQIIEELTFHFPKIKEFVVRMTEDSSGFVRETALLILEDGKFDFQERKNIYEMLYQDRNKKVRDRVLDMIFREGKKKKNEFVDFLEQWKKEEQDQSIKDSLEWMYK</sequence>
<reference evidence="1 2" key="1">
    <citation type="submission" date="2022-09" db="EMBL/GenBank/DDBJ databases">
        <title>Genome sequencing of Flavivirga sp. MEBiC05379.</title>
        <authorList>
            <person name="Oh H.-M."/>
            <person name="Kwon K.K."/>
            <person name="Park M.J."/>
            <person name="Yang S.-H."/>
        </authorList>
    </citation>
    <scope>NUCLEOTIDE SEQUENCE [LARGE SCALE GENOMIC DNA]</scope>
    <source>
        <strain evidence="1 2">MEBiC05379</strain>
    </source>
</reference>
<keyword evidence="2" id="KW-1185">Reference proteome</keyword>
<protein>
    <recommendedName>
        <fullName evidence="3">HEAT repeat domain-containing protein</fullName>
    </recommendedName>
</protein>
<name>A0ABU7XQG8_9FLAO</name>
<organism evidence="1 2">
    <name type="scientific">Flavivirga spongiicola</name>
    <dbReference type="NCBI Taxonomy" id="421621"/>
    <lineage>
        <taxon>Bacteria</taxon>
        <taxon>Pseudomonadati</taxon>
        <taxon>Bacteroidota</taxon>
        <taxon>Flavobacteriia</taxon>
        <taxon>Flavobacteriales</taxon>
        <taxon>Flavobacteriaceae</taxon>
        <taxon>Flavivirga</taxon>
    </lineage>
</organism>
<dbReference type="EMBL" id="JAODOP010000001">
    <property type="protein sequence ID" value="MEF3832050.1"/>
    <property type="molecule type" value="Genomic_DNA"/>
</dbReference>
<evidence type="ECO:0008006" key="3">
    <source>
        <dbReference type="Google" id="ProtNLM"/>
    </source>
</evidence>
<dbReference type="Proteomes" id="UP001337305">
    <property type="component" value="Unassembled WGS sequence"/>
</dbReference>
<evidence type="ECO:0000313" key="2">
    <source>
        <dbReference type="Proteomes" id="UP001337305"/>
    </source>
</evidence>
<gene>
    <name evidence="1" type="ORF">N1F79_02805</name>
</gene>
<proteinExistence type="predicted"/>
<accession>A0ABU7XQG8</accession>
<comment type="caution">
    <text evidence="1">The sequence shown here is derived from an EMBL/GenBank/DDBJ whole genome shotgun (WGS) entry which is preliminary data.</text>
</comment>